<evidence type="ECO:0000256" key="5">
    <source>
        <dbReference type="ARBA" id="ARBA00023242"/>
    </source>
</evidence>
<dbReference type="GO" id="GO:0003677">
    <property type="term" value="F:DNA binding"/>
    <property type="evidence" value="ECO:0007669"/>
    <property type="project" value="UniProtKB-UniRule"/>
</dbReference>
<dbReference type="InterPro" id="IPR007185">
    <property type="entry name" value="DNA_pol_a/d/e_bsu"/>
</dbReference>
<dbReference type="PIRSF" id="PIRSF000799">
    <property type="entry name" value="DNA_pol_eps_2"/>
    <property type="match status" value="1"/>
</dbReference>
<reference evidence="8 9" key="1">
    <citation type="journal article" date="2019" name="Environ. Microbiol.">
        <title>At the nexus of three kingdoms: the genome of the mycorrhizal fungus Gigaspora margarita provides insights into plant, endobacterial and fungal interactions.</title>
        <authorList>
            <person name="Venice F."/>
            <person name="Ghignone S."/>
            <person name="Salvioli di Fossalunga A."/>
            <person name="Amselem J."/>
            <person name="Novero M."/>
            <person name="Xianan X."/>
            <person name="Sedzielewska Toro K."/>
            <person name="Morin E."/>
            <person name="Lipzen A."/>
            <person name="Grigoriev I.V."/>
            <person name="Henrissat B."/>
            <person name="Martin F.M."/>
            <person name="Bonfante P."/>
        </authorList>
    </citation>
    <scope>NUCLEOTIDE SEQUENCE [LARGE SCALE GENOMIC DNA]</scope>
    <source>
        <strain evidence="8 9">BEG34</strain>
    </source>
</reference>
<evidence type="ECO:0000259" key="7">
    <source>
        <dbReference type="Pfam" id="PF04042"/>
    </source>
</evidence>
<dbReference type="GO" id="GO:0008622">
    <property type="term" value="C:epsilon DNA polymerase complex"/>
    <property type="evidence" value="ECO:0007669"/>
    <property type="project" value="UniProtKB-UniRule"/>
</dbReference>
<feature type="domain" description="DNA polymerase alpha/delta/epsilon subunit B" evidence="7">
    <location>
        <begin position="303"/>
        <end position="508"/>
    </location>
</feature>
<accession>A0A8H3XAS7</accession>
<evidence type="ECO:0000313" key="8">
    <source>
        <dbReference type="EMBL" id="KAF0431517.1"/>
    </source>
</evidence>
<evidence type="ECO:0000256" key="4">
    <source>
        <dbReference type="ARBA" id="ARBA00023125"/>
    </source>
</evidence>
<comment type="caution">
    <text evidence="8">The sequence shown here is derived from an EMBL/GenBank/DDBJ whole genome shotgun (WGS) entry which is preliminary data.</text>
</comment>
<keyword evidence="9" id="KW-1185">Reference proteome</keyword>
<keyword evidence="5 6" id="KW-0539">Nucleus</keyword>
<dbReference type="PANTHER" id="PTHR12708:SF0">
    <property type="entry name" value="DNA POLYMERASE EPSILON SUBUNIT 2"/>
    <property type="match status" value="1"/>
</dbReference>
<dbReference type="EMBL" id="WTPW01001508">
    <property type="protein sequence ID" value="KAF0431517.1"/>
    <property type="molecule type" value="Genomic_DNA"/>
</dbReference>
<dbReference type="Pfam" id="PF04042">
    <property type="entry name" value="DNA_pol_E_B"/>
    <property type="match status" value="1"/>
</dbReference>
<protein>
    <recommendedName>
        <fullName evidence="6">DNA polymerase epsilon subunit</fullName>
    </recommendedName>
    <alternativeName>
        <fullName evidence="6">DNA polymerase II subunit 2</fullName>
    </alternativeName>
</protein>
<name>A0A8H3XAS7_GIGMA</name>
<evidence type="ECO:0000256" key="6">
    <source>
        <dbReference type="PIRNR" id="PIRNR000799"/>
    </source>
</evidence>
<dbReference type="GO" id="GO:0006261">
    <property type="term" value="P:DNA-templated DNA replication"/>
    <property type="evidence" value="ECO:0007669"/>
    <property type="project" value="InterPro"/>
</dbReference>
<comment type="function">
    <text evidence="6">Participates in DNA repair and in chromosomal DNA replication.</text>
</comment>
<evidence type="ECO:0000256" key="1">
    <source>
        <dbReference type="ARBA" id="ARBA00004123"/>
    </source>
</evidence>
<comment type="subcellular location">
    <subcellularLocation>
        <location evidence="1 6">Nucleus</location>
    </subcellularLocation>
</comment>
<keyword evidence="4 6" id="KW-0238">DNA-binding</keyword>
<keyword evidence="3 6" id="KW-0235">DNA replication</keyword>
<dbReference type="PANTHER" id="PTHR12708">
    <property type="entry name" value="DNA POLYMERASE EPSILON SUBUNIT B"/>
    <property type="match status" value="1"/>
</dbReference>
<sequence length="563" mass="66010">MQTTRLSLEFTTMSLTQMILHQFNTIYGLIIRPESTQYLEEELGDIIQRNNLQKNNISNIIEEIANAYIKQNGQVDFVELEKLQEVFKALQISQKEKLRDVETMMPEEVDRDKFFQVINAFDIPRWKFSNENKGFIRHDKPKVIGIFSSKAPVYSERFDLINQRLKRKSGYLKRFTGSNKFENKLPSLKDLRGREGEEFTIFGLLTFSEGKYQLEDRDWQIWLDLSECEIHGFYTEGNFILAKGRYIEVQKFKVTSIEHPPLEDPDDTRKEFGHLDFLGIPNSLEDEEIIKRYEREWKNTFLVIMSDLWLDQSKTLVKLRTIFKIYQDENSIPFVFVLIGNFLSEPFVNTEAHSAKYRAAFDGLGNLIAEFPSIARYSHFVFVPGYSDFCLNGRSPQRHIPNIYTSRLKSKIPKAVFTSNPCRIKYCSQEIVIFREDIVYKIKRNSIRTPRLLNAQESPEIHVTKTLLQQSHLCPFPLFMKPIYRDYDHSLRLYPVPDVLILADTYQDYSVDITMSRSINSNLENSTTKKCHCLNPSGFSSGGYKWMVYWPWSRKSESCKLPS</sequence>
<dbReference type="Gene3D" id="3.60.21.50">
    <property type="match status" value="1"/>
</dbReference>
<proteinExistence type="inferred from homology"/>
<evidence type="ECO:0000256" key="2">
    <source>
        <dbReference type="ARBA" id="ARBA00009560"/>
    </source>
</evidence>
<organism evidence="8 9">
    <name type="scientific">Gigaspora margarita</name>
    <dbReference type="NCBI Taxonomy" id="4874"/>
    <lineage>
        <taxon>Eukaryota</taxon>
        <taxon>Fungi</taxon>
        <taxon>Fungi incertae sedis</taxon>
        <taxon>Mucoromycota</taxon>
        <taxon>Glomeromycotina</taxon>
        <taxon>Glomeromycetes</taxon>
        <taxon>Diversisporales</taxon>
        <taxon>Gigasporaceae</taxon>
        <taxon>Gigaspora</taxon>
    </lineage>
</organism>
<evidence type="ECO:0000256" key="3">
    <source>
        <dbReference type="ARBA" id="ARBA00022705"/>
    </source>
</evidence>
<gene>
    <name evidence="8" type="ORF">F8M41_005385</name>
</gene>
<comment type="similarity">
    <text evidence="2 6">Belongs to the DNA polymerase epsilon subunit B family.</text>
</comment>
<dbReference type="AlphaFoldDB" id="A0A8H3XAS7"/>
<dbReference type="Proteomes" id="UP000439903">
    <property type="component" value="Unassembled WGS sequence"/>
</dbReference>
<dbReference type="InterPro" id="IPR016266">
    <property type="entry name" value="POLE2"/>
</dbReference>
<evidence type="ECO:0000313" key="9">
    <source>
        <dbReference type="Proteomes" id="UP000439903"/>
    </source>
</evidence>
<dbReference type="OrthoDB" id="10254730at2759"/>
<dbReference type="GO" id="GO:0042276">
    <property type="term" value="P:error-prone translesion synthesis"/>
    <property type="evidence" value="ECO:0007669"/>
    <property type="project" value="TreeGrafter"/>
</dbReference>